<evidence type="ECO:0000256" key="2">
    <source>
        <dbReference type="ARBA" id="ARBA00018953"/>
    </source>
</evidence>
<dbReference type="InterPro" id="IPR050858">
    <property type="entry name" value="Mal-CoA-ACP_Trans/PKS_FabD"/>
</dbReference>
<comment type="caution">
    <text evidence="9">The sequence shown here is derived from an EMBL/GenBank/DDBJ whole genome shotgun (WGS) entry which is preliminary data.</text>
</comment>
<dbReference type="OrthoDB" id="9805460at2"/>
<proteinExistence type="inferred from homology"/>
<dbReference type="SUPFAM" id="SSF55048">
    <property type="entry name" value="Probable ACP-binding domain of malonyl-CoA ACP transacylase"/>
    <property type="match status" value="1"/>
</dbReference>
<dbReference type="RefSeq" id="WP_140589842.1">
    <property type="nucleotide sequence ID" value="NZ_VFWZ01000001.1"/>
</dbReference>
<sequence>MKAIMFPGQGSQHKGMGKDLFGSFKKEITQASDILGYDLETLCLEDPRRELGKTQFTQPALYVVNALAFMQKDIKTTNNWFIGHSLGEYNALLAAGAFDFETGLKLVQKRGELMGNAVKGAMAAVLGLDIEELKNKLSEGGYDSIDIANFNTPTQTVVSGPKEAINILLKDFENQNILIVPLFVTSPFHSRYMKNAAADFSLFLEDFEFSPLKSPVISNVTGVPYKDDQVKVLLSEQINSSVNWTGSIRYLMGQGIHDFEEIGSEILSKMVNEIKNNCTPIIENQMI</sequence>
<dbReference type="InterPro" id="IPR024925">
    <property type="entry name" value="Malonyl_CoA-ACP_transAc"/>
</dbReference>
<dbReference type="EC" id="2.3.1.39" evidence="1 6"/>
<feature type="active site" evidence="7">
    <location>
        <position position="189"/>
    </location>
</feature>
<dbReference type="InterPro" id="IPR016036">
    <property type="entry name" value="Malonyl_transacylase_ACP-bd"/>
</dbReference>
<dbReference type="GO" id="GO:0006633">
    <property type="term" value="P:fatty acid biosynthetic process"/>
    <property type="evidence" value="ECO:0007669"/>
    <property type="project" value="TreeGrafter"/>
</dbReference>
<dbReference type="SUPFAM" id="SSF52151">
    <property type="entry name" value="FabD/lysophospholipase-like"/>
    <property type="match status" value="1"/>
</dbReference>
<feature type="active site" evidence="7">
    <location>
        <position position="85"/>
    </location>
</feature>
<dbReference type="Gene3D" id="3.40.366.10">
    <property type="entry name" value="Malonyl-Coenzyme A Acyl Carrier Protein, domain 2"/>
    <property type="match status" value="1"/>
</dbReference>
<protein>
    <recommendedName>
        <fullName evidence="2 6">Malonyl CoA-acyl carrier protein transacylase</fullName>
        <ecNumber evidence="1 6">2.3.1.39</ecNumber>
    </recommendedName>
</protein>
<gene>
    <name evidence="9" type="primary">fabD</name>
    <name evidence="9" type="ORF">FHK87_03580</name>
</gene>
<dbReference type="GO" id="GO:0004314">
    <property type="term" value="F:[acyl-carrier-protein] S-malonyltransferase activity"/>
    <property type="evidence" value="ECO:0007669"/>
    <property type="project" value="UniProtKB-EC"/>
</dbReference>
<evidence type="ECO:0000256" key="7">
    <source>
        <dbReference type="PIRSR" id="PIRSR000446-1"/>
    </source>
</evidence>
<dbReference type="PANTHER" id="PTHR42681">
    <property type="entry name" value="MALONYL-COA-ACYL CARRIER PROTEIN TRANSACYLASE, MITOCHONDRIAL"/>
    <property type="match status" value="1"/>
</dbReference>
<dbReference type="PIRSF" id="PIRSF000446">
    <property type="entry name" value="Mct"/>
    <property type="match status" value="1"/>
</dbReference>
<evidence type="ECO:0000256" key="1">
    <source>
        <dbReference type="ARBA" id="ARBA00013258"/>
    </source>
</evidence>
<dbReference type="NCBIfam" id="TIGR00128">
    <property type="entry name" value="fabD"/>
    <property type="match status" value="1"/>
</dbReference>
<dbReference type="GO" id="GO:0005829">
    <property type="term" value="C:cytosol"/>
    <property type="evidence" value="ECO:0007669"/>
    <property type="project" value="TreeGrafter"/>
</dbReference>
<dbReference type="EMBL" id="VFWZ01000001">
    <property type="protein sequence ID" value="TPN89319.1"/>
    <property type="molecule type" value="Genomic_DNA"/>
</dbReference>
<dbReference type="InterPro" id="IPR001227">
    <property type="entry name" value="Ac_transferase_dom_sf"/>
</dbReference>
<dbReference type="AlphaFoldDB" id="A0A504JR07"/>
<accession>A0A504JR07</accession>
<evidence type="ECO:0000256" key="3">
    <source>
        <dbReference type="ARBA" id="ARBA00022679"/>
    </source>
</evidence>
<evidence type="ECO:0000259" key="8">
    <source>
        <dbReference type="SMART" id="SM00827"/>
    </source>
</evidence>
<keyword evidence="10" id="KW-1185">Reference proteome</keyword>
<organism evidence="9 10">
    <name type="scientific">Aquimarina algicola</name>
    <dbReference type="NCBI Taxonomy" id="2589995"/>
    <lineage>
        <taxon>Bacteria</taxon>
        <taxon>Pseudomonadati</taxon>
        <taxon>Bacteroidota</taxon>
        <taxon>Flavobacteriia</taxon>
        <taxon>Flavobacteriales</taxon>
        <taxon>Flavobacteriaceae</taxon>
        <taxon>Aquimarina</taxon>
    </lineage>
</organism>
<dbReference type="Pfam" id="PF00698">
    <property type="entry name" value="Acyl_transf_1"/>
    <property type="match status" value="1"/>
</dbReference>
<comment type="catalytic activity">
    <reaction evidence="5 6">
        <text>holo-[ACP] + malonyl-CoA = malonyl-[ACP] + CoA</text>
        <dbReference type="Rhea" id="RHEA:41792"/>
        <dbReference type="Rhea" id="RHEA-COMP:9623"/>
        <dbReference type="Rhea" id="RHEA-COMP:9685"/>
        <dbReference type="ChEBI" id="CHEBI:57287"/>
        <dbReference type="ChEBI" id="CHEBI:57384"/>
        <dbReference type="ChEBI" id="CHEBI:64479"/>
        <dbReference type="ChEBI" id="CHEBI:78449"/>
        <dbReference type="EC" id="2.3.1.39"/>
    </reaction>
</comment>
<feature type="domain" description="Malonyl-CoA:ACP transacylase (MAT)" evidence="8">
    <location>
        <begin position="5"/>
        <end position="278"/>
    </location>
</feature>
<evidence type="ECO:0000256" key="5">
    <source>
        <dbReference type="ARBA" id="ARBA00048462"/>
    </source>
</evidence>
<dbReference type="InterPro" id="IPR016035">
    <property type="entry name" value="Acyl_Trfase/lysoPLipase"/>
</dbReference>
<evidence type="ECO:0000313" key="9">
    <source>
        <dbReference type="EMBL" id="TPN89319.1"/>
    </source>
</evidence>
<dbReference type="Gene3D" id="3.30.70.250">
    <property type="entry name" value="Malonyl-CoA ACP transacylase, ACP-binding"/>
    <property type="match status" value="1"/>
</dbReference>
<dbReference type="PANTHER" id="PTHR42681:SF1">
    <property type="entry name" value="MALONYL-COA-ACYL CARRIER PROTEIN TRANSACYLASE, MITOCHONDRIAL"/>
    <property type="match status" value="1"/>
</dbReference>
<name>A0A504JR07_9FLAO</name>
<evidence type="ECO:0000256" key="6">
    <source>
        <dbReference type="PIRNR" id="PIRNR000446"/>
    </source>
</evidence>
<keyword evidence="4 6" id="KW-0012">Acyltransferase</keyword>
<dbReference type="InterPro" id="IPR014043">
    <property type="entry name" value="Acyl_transferase_dom"/>
</dbReference>
<evidence type="ECO:0000256" key="4">
    <source>
        <dbReference type="ARBA" id="ARBA00023315"/>
    </source>
</evidence>
<dbReference type="InterPro" id="IPR004410">
    <property type="entry name" value="Malonyl_CoA-ACP_transAc_FabD"/>
</dbReference>
<dbReference type="Proteomes" id="UP000315540">
    <property type="component" value="Unassembled WGS sequence"/>
</dbReference>
<keyword evidence="3 6" id="KW-0808">Transferase</keyword>
<evidence type="ECO:0000313" key="10">
    <source>
        <dbReference type="Proteomes" id="UP000315540"/>
    </source>
</evidence>
<comment type="similarity">
    <text evidence="6">Belongs to the fabD family.</text>
</comment>
<reference evidence="9 10" key="1">
    <citation type="submission" date="2019-06" db="EMBL/GenBank/DDBJ databases">
        <authorList>
            <person name="Meng X."/>
        </authorList>
    </citation>
    <scope>NUCLEOTIDE SEQUENCE [LARGE SCALE GENOMIC DNA]</scope>
    <source>
        <strain evidence="9 10">M625</strain>
    </source>
</reference>
<dbReference type="SMART" id="SM00827">
    <property type="entry name" value="PKS_AT"/>
    <property type="match status" value="1"/>
</dbReference>